<organism evidence="1 2">
    <name type="scientific">Bugula neritina</name>
    <name type="common">Brown bryozoan</name>
    <name type="synonym">Sertularia neritina</name>
    <dbReference type="NCBI Taxonomy" id="10212"/>
    <lineage>
        <taxon>Eukaryota</taxon>
        <taxon>Metazoa</taxon>
        <taxon>Spiralia</taxon>
        <taxon>Lophotrochozoa</taxon>
        <taxon>Bryozoa</taxon>
        <taxon>Gymnolaemata</taxon>
        <taxon>Cheilostomatida</taxon>
        <taxon>Flustrina</taxon>
        <taxon>Buguloidea</taxon>
        <taxon>Bugulidae</taxon>
        <taxon>Bugula</taxon>
    </lineage>
</organism>
<name>A0A7J7K253_BUGNE</name>
<gene>
    <name evidence="1" type="ORF">EB796_009645</name>
</gene>
<comment type="caution">
    <text evidence="1">The sequence shown here is derived from an EMBL/GenBank/DDBJ whole genome shotgun (WGS) entry which is preliminary data.</text>
</comment>
<dbReference type="Proteomes" id="UP000593567">
    <property type="component" value="Unassembled WGS sequence"/>
</dbReference>
<reference evidence="1" key="1">
    <citation type="submission" date="2020-06" db="EMBL/GenBank/DDBJ databases">
        <title>Draft genome of Bugula neritina, a colonial animal packing powerful symbionts and potential medicines.</title>
        <authorList>
            <person name="Rayko M."/>
        </authorList>
    </citation>
    <scope>NUCLEOTIDE SEQUENCE [LARGE SCALE GENOMIC DNA]</scope>
    <source>
        <strain evidence="1">Kwan_BN1</strain>
    </source>
</reference>
<protein>
    <submittedName>
        <fullName evidence="1">Uncharacterized protein</fullName>
    </submittedName>
</protein>
<dbReference type="SUPFAM" id="SSF101898">
    <property type="entry name" value="NHL repeat"/>
    <property type="match status" value="1"/>
</dbReference>
<accession>A0A7J7K253</accession>
<keyword evidence="2" id="KW-1185">Reference proteome</keyword>
<dbReference type="EMBL" id="VXIV02001538">
    <property type="protein sequence ID" value="KAF6032041.1"/>
    <property type="molecule type" value="Genomic_DNA"/>
</dbReference>
<evidence type="ECO:0000313" key="2">
    <source>
        <dbReference type="Proteomes" id="UP000593567"/>
    </source>
</evidence>
<evidence type="ECO:0000313" key="1">
    <source>
        <dbReference type="EMBL" id="KAF6032041.1"/>
    </source>
</evidence>
<proteinExistence type="predicted"/>
<dbReference type="InterPro" id="IPR011042">
    <property type="entry name" value="6-blade_b-propeller_TolB-like"/>
</dbReference>
<dbReference type="Gene3D" id="2.120.10.30">
    <property type="entry name" value="TolB, C-terminal domain"/>
    <property type="match status" value="1"/>
</dbReference>
<sequence>MLREETRKAMKLVSKKITELYELEKKSWGDLDDIEVKVSEMVREVETITEQQIFTIKFKSKQIIADIKEYLEKSTTEVEEFTFALGQQKDKLKELWDTTSNSVLHSRDAELIKKTNEDIRSLNQAVHATVPHCLLVEKKMYSSNINSKYYQYMTSDNKNGRIVLLDTDTKQLAFCSYNGSGYQKHPSKLESLSQPKRLHALDDGSIIISDHGNDSVHKFVIGSDSVTPVWSCDKVVKPLGITSDGRGHIYVASLDGDIYKLADNGVILRRLTWPIDQDMKFYDVSVSGNQIAVAAGYVGPLIFTTPEYDE</sequence>
<dbReference type="AlphaFoldDB" id="A0A7J7K253"/>